<keyword evidence="2" id="KW-1185">Reference proteome</keyword>
<gene>
    <name evidence="1" type="ORF">Lmac_0458</name>
</gene>
<evidence type="ECO:0000313" key="2">
    <source>
        <dbReference type="Proteomes" id="UP000054908"/>
    </source>
</evidence>
<proteinExistence type="predicted"/>
<organism evidence="1 2">
    <name type="scientific">Legionella maceachernii</name>
    <dbReference type="NCBI Taxonomy" id="466"/>
    <lineage>
        <taxon>Bacteria</taxon>
        <taxon>Pseudomonadati</taxon>
        <taxon>Pseudomonadota</taxon>
        <taxon>Gammaproteobacteria</taxon>
        <taxon>Legionellales</taxon>
        <taxon>Legionellaceae</taxon>
        <taxon>Legionella</taxon>
    </lineage>
</organism>
<name>A0A0W0WEB0_9GAMM</name>
<reference evidence="1 2" key="1">
    <citation type="submission" date="2015-11" db="EMBL/GenBank/DDBJ databases">
        <title>Genomic analysis of 38 Legionella species identifies large and diverse effector repertoires.</title>
        <authorList>
            <person name="Burstein D."/>
            <person name="Amaro F."/>
            <person name="Zusman T."/>
            <person name="Lifshitz Z."/>
            <person name="Cohen O."/>
            <person name="Gilbert J.A."/>
            <person name="Pupko T."/>
            <person name="Shuman H.A."/>
            <person name="Segal G."/>
        </authorList>
    </citation>
    <scope>NUCLEOTIDE SEQUENCE [LARGE SCALE GENOMIC DNA]</scope>
    <source>
        <strain evidence="1 2">PX-1-G2-E2</strain>
    </source>
</reference>
<sequence length="182" mass="20952">MKNPASFFATMKANYASLKDFRNTKKPYPMEHAKETVSLICEAIHFPKDCPDELKKRIEHQKEKTQNLLGELFNAEIRDKIKAAQADVESHMRTIETYVGLMAKGVFNDEVYIKRLCEQLTEKNGLVVELMEEEHARARELLSTYVEEATRKSLDSFMKEFEKLGVSEVKEDESTLNSSPTL</sequence>
<protein>
    <submittedName>
        <fullName evidence="1">Uncharacterized protein</fullName>
    </submittedName>
</protein>
<dbReference type="EMBL" id="LNYL01000010">
    <property type="protein sequence ID" value="KTD30642.1"/>
    <property type="molecule type" value="Genomic_DNA"/>
</dbReference>
<dbReference type="Proteomes" id="UP000054908">
    <property type="component" value="Unassembled WGS sequence"/>
</dbReference>
<comment type="caution">
    <text evidence="1">The sequence shown here is derived from an EMBL/GenBank/DDBJ whole genome shotgun (WGS) entry which is preliminary data.</text>
</comment>
<evidence type="ECO:0000313" key="1">
    <source>
        <dbReference type="EMBL" id="KTD30642.1"/>
    </source>
</evidence>
<dbReference type="RefSeq" id="WP_058451284.1">
    <property type="nucleotide sequence ID" value="NZ_CAAAIB010000005.1"/>
</dbReference>
<accession>A0A0W0WEB0</accession>
<dbReference type="PATRIC" id="fig|466.6.peg.486"/>
<dbReference type="AlphaFoldDB" id="A0A0W0WEB0"/>
<dbReference type="OrthoDB" id="5659347at2"/>